<evidence type="ECO:0008006" key="3">
    <source>
        <dbReference type="Google" id="ProtNLM"/>
    </source>
</evidence>
<reference evidence="1 2" key="1">
    <citation type="submission" date="2018-02" db="EMBL/GenBank/DDBJ databases">
        <title>Complete genome sequencing of Faecalibacterium prausnitzii strains isolated from the human gut.</title>
        <authorList>
            <person name="Fitzgerald B.C."/>
            <person name="Shkoporov A.N."/>
            <person name="Ross P.R."/>
            <person name="Hill C."/>
        </authorList>
    </citation>
    <scope>NUCLEOTIDE SEQUENCE [LARGE SCALE GENOMIC DNA]</scope>
    <source>
        <strain evidence="1 2">APC923/61-1</strain>
    </source>
</reference>
<protein>
    <recommendedName>
        <fullName evidence="3">Nucleoside 2-deoxyribosyltransferase</fullName>
    </recommendedName>
</protein>
<proteinExistence type="predicted"/>
<evidence type="ECO:0000313" key="1">
    <source>
        <dbReference type="EMBL" id="RAW57390.1"/>
    </source>
</evidence>
<dbReference type="OrthoDB" id="284716at2"/>
<dbReference type="SUPFAM" id="SSF52309">
    <property type="entry name" value="N-(deoxy)ribosyltransferase-like"/>
    <property type="match status" value="1"/>
</dbReference>
<dbReference type="Gene3D" id="3.40.50.450">
    <property type="match status" value="1"/>
</dbReference>
<dbReference type="Proteomes" id="UP000250583">
    <property type="component" value="Unassembled WGS sequence"/>
</dbReference>
<accession>A0A329U8B8</accession>
<sequence length="339" mass="39788">MDNTTYSNCIFCGNSIKTELIANPHSRLYVCPICGRYEYLPQYCDFSHFNRNHLSSYLAYNGFNNLSKDYGFFSTRSKDACARLKENHEKGLFLYGFPVHLDPIDVENWFPYKIEEKVEWILKWLDWNTRYWGDSICIENKKVYSAFFVEIYKHEEDQWIRRPDEELDTQLKYIINYLREQELIESPLSYSGNRPITLAPKGYARLEKSKYTSTTQKSALVAMAFNEKTLKLREAIRKGIQDAGYLAVFIDEVEHNDFITPELLKHIEDSKFVVVDLSHQNNGAYFEEGYAMGIGKPVIQLCKQDVKLHFDIAQKNTIIWSNESEIPDRLKRRILATID</sequence>
<evidence type="ECO:0000313" key="2">
    <source>
        <dbReference type="Proteomes" id="UP000250583"/>
    </source>
</evidence>
<dbReference type="RefSeq" id="WP_112149037.1">
    <property type="nucleotide sequence ID" value="NZ_PRLE01000007.1"/>
</dbReference>
<dbReference type="AlphaFoldDB" id="A0A329U8B8"/>
<name>A0A329U8B8_9FIRM</name>
<organism evidence="1 2">
    <name type="scientific">Faecalibacterium prausnitzii</name>
    <dbReference type="NCBI Taxonomy" id="853"/>
    <lineage>
        <taxon>Bacteria</taxon>
        <taxon>Bacillati</taxon>
        <taxon>Bacillota</taxon>
        <taxon>Clostridia</taxon>
        <taxon>Eubacteriales</taxon>
        <taxon>Oscillospiraceae</taxon>
        <taxon>Faecalibacterium</taxon>
    </lineage>
</organism>
<dbReference type="EMBL" id="PRLE01000007">
    <property type="protein sequence ID" value="RAW57390.1"/>
    <property type="molecule type" value="Genomic_DNA"/>
</dbReference>
<gene>
    <name evidence="1" type="ORF">C4N22_11270</name>
</gene>
<comment type="caution">
    <text evidence="1">The sequence shown here is derived from an EMBL/GenBank/DDBJ whole genome shotgun (WGS) entry which is preliminary data.</text>
</comment>